<dbReference type="EMBL" id="CP067341">
    <property type="protein sequence ID" value="QQP10860.1"/>
    <property type="molecule type" value="Genomic_DNA"/>
</dbReference>
<evidence type="ECO:0000313" key="2">
    <source>
        <dbReference type="Proteomes" id="UP000596049"/>
    </source>
</evidence>
<reference evidence="1 2" key="1">
    <citation type="submission" date="2020-01" db="EMBL/GenBank/DDBJ databases">
        <authorList>
            <person name="Liu G."/>
            <person name="Liu B."/>
        </authorList>
    </citation>
    <scope>NUCLEOTIDE SEQUENCE [LARGE SCALE GENOMIC DNA]</scope>
    <source>
        <strain evidence="1 2">FJAT-51161</strain>
    </source>
</reference>
<name>A0ABX7ALT4_9BACI</name>
<keyword evidence="2" id="KW-1185">Reference proteome</keyword>
<protein>
    <submittedName>
        <fullName evidence="1">Uncharacterized protein</fullName>
    </submittedName>
</protein>
<evidence type="ECO:0000313" key="1">
    <source>
        <dbReference type="EMBL" id="QQP10860.1"/>
    </source>
</evidence>
<accession>A0ABX7ALT4</accession>
<dbReference type="Proteomes" id="UP000596049">
    <property type="component" value="Chromosome"/>
</dbReference>
<gene>
    <name evidence="1" type="ORF">FJQ98_16570</name>
</gene>
<dbReference type="RefSeq" id="WP_053595679.1">
    <property type="nucleotide sequence ID" value="NZ_CP067341.1"/>
</dbReference>
<organism evidence="1 2">
    <name type="scientific">Lysinibacillus agricola</name>
    <dbReference type="NCBI Taxonomy" id="2590012"/>
    <lineage>
        <taxon>Bacteria</taxon>
        <taxon>Bacillati</taxon>
        <taxon>Bacillota</taxon>
        <taxon>Bacilli</taxon>
        <taxon>Bacillales</taxon>
        <taxon>Bacillaceae</taxon>
        <taxon>Lysinibacillus</taxon>
    </lineage>
</organism>
<sequence length="147" mass="17661">MARRTKEEMFRMKNDVTYYLLQTKLDPHSAHELMIKERLENGQMIPYYIKGVKDFISTSHDLALELNREELMRKKDKEKFKQKQDIVDYVLKLSLQDIKQIYNERKNKLPKHEFLELHSLLILKAVEGEIKKNDVNDIIINLFQRIA</sequence>
<proteinExistence type="predicted"/>